<dbReference type="EMBL" id="QOVI01000001">
    <property type="protein sequence ID" value="RXG18363.1"/>
    <property type="molecule type" value="Genomic_DNA"/>
</dbReference>
<proteinExistence type="predicted"/>
<dbReference type="AlphaFoldDB" id="A0A4Q0NZH1"/>
<organism evidence="2 3">
    <name type="scientific">Leeuwenhoekiella aestuarii</name>
    <dbReference type="NCBI Taxonomy" id="2249426"/>
    <lineage>
        <taxon>Bacteria</taxon>
        <taxon>Pseudomonadati</taxon>
        <taxon>Bacteroidota</taxon>
        <taxon>Flavobacteriia</taxon>
        <taxon>Flavobacteriales</taxon>
        <taxon>Flavobacteriaceae</taxon>
        <taxon>Leeuwenhoekiella</taxon>
    </lineage>
</organism>
<evidence type="ECO:0000313" key="3">
    <source>
        <dbReference type="Proteomes" id="UP000289821"/>
    </source>
</evidence>
<reference evidence="2 3" key="1">
    <citation type="submission" date="2018-07" db="EMBL/GenBank/DDBJ databases">
        <title>Leeuwenhoekiella genomics.</title>
        <authorList>
            <person name="Tahon G."/>
            <person name="Willems A."/>
        </authorList>
    </citation>
    <scope>NUCLEOTIDE SEQUENCE [LARGE SCALE GENOMIC DNA]</scope>
    <source>
        <strain evidence="2 3">R-50232</strain>
    </source>
</reference>
<evidence type="ECO:0000256" key="1">
    <source>
        <dbReference type="SAM" id="SignalP"/>
    </source>
</evidence>
<feature type="signal peptide" evidence="1">
    <location>
        <begin position="1"/>
        <end position="19"/>
    </location>
</feature>
<dbReference type="Proteomes" id="UP000289821">
    <property type="component" value="Unassembled WGS sequence"/>
</dbReference>
<dbReference type="OrthoDB" id="837585at2"/>
<feature type="chain" id="PRO_5020625259" evidence="1">
    <location>
        <begin position="20"/>
        <end position="412"/>
    </location>
</feature>
<dbReference type="RefSeq" id="WP_128759916.1">
    <property type="nucleotide sequence ID" value="NZ_QOVI01000001.1"/>
</dbReference>
<evidence type="ECO:0000313" key="2">
    <source>
        <dbReference type="EMBL" id="RXG18363.1"/>
    </source>
</evidence>
<gene>
    <name evidence="2" type="ORF">DSM04_101556</name>
</gene>
<accession>A0A4Q0NZH1</accession>
<keyword evidence="3" id="KW-1185">Reference proteome</keyword>
<name>A0A4Q0NZH1_9FLAO</name>
<comment type="caution">
    <text evidence="2">The sequence shown here is derived from an EMBL/GenBank/DDBJ whole genome shotgun (WGS) entry which is preliminary data.</text>
</comment>
<protein>
    <submittedName>
        <fullName evidence="2">Uncharacterized protein</fullName>
    </submittedName>
</protein>
<keyword evidence="1" id="KW-0732">Signal</keyword>
<sequence length="412" mass="46457">MHKNFSVLFLLFMGLNSFAAVFSNSDLNSEDVKRKSVLALMVDKVAQTYFEATEALGDDIPDFDSSRVKLLLEGMHQATEQMVTLTADEERQERFFKENSTFQEIRQLTLLNLNRAKHNLINVKTKTPTAHFAKFITVLDAARSFCDQLVIIEGNAERVASLRKWTVSVGKSTAEKFEESMGADNLTISQWLGVMKWGGGKTATEDLRELGRKNQAVLIELKKKERAFVKTGAVEEVKVYADTVDGVRYSYADFPPERWSFLYSPDAELTKELIRWLVYINSGNSSRLSDMLSIGIGSDNFDHNVSEMLKTGANIRILKDAYDNQVVLELNSEIITASNFGAVYLSTVGIKNDQIVYYGSSKDERDVKQELQPILVLKNIQGDLLTKIKKAVEDLRLSLGKYTLPDLGLNRY</sequence>